<dbReference type="PRINTS" id="PR00724">
    <property type="entry name" value="CRBOXYPTASEC"/>
</dbReference>
<dbReference type="VEuPathDB" id="FungiDB:AeMF1_009897"/>
<dbReference type="AlphaFoldDB" id="A0A6G0XCV9"/>
<evidence type="ECO:0000256" key="5">
    <source>
        <dbReference type="ARBA" id="ARBA00023180"/>
    </source>
</evidence>
<dbReference type="PANTHER" id="PTHR11802">
    <property type="entry name" value="SERINE PROTEASE FAMILY S10 SERINE CARBOXYPEPTIDASE"/>
    <property type="match status" value="1"/>
</dbReference>
<keyword evidence="6" id="KW-0472">Membrane</keyword>
<dbReference type="Pfam" id="PF00450">
    <property type="entry name" value="Peptidase_S10"/>
    <property type="match status" value="1"/>
</dbReference>
<dbReference type="GO" id="GO:0004185">
    <property type="term" value="F:serine-type carboxypeptidase activity"/>
    <property type="evidence" value="ECO:0007669"/>
    <property type="project" value="InterPro"/>
</dbReference>
<dbReference type="GO" id="GO:0006508">
    <property type="term" value="P:proteolysis"/>
    <property type="evidence" value="ECO:0007669"/>
    <property type="project" value="UniProtKB-KW"/>
</dbReference>
<keyword evidence="8" id="KW-1185">Reference proteome</keyword>
<keyword evidence="6" id="KW-1133">Transmembrane helix</keyword>
<dbReference type="EMBL" id="VJMJ01000079">
    <property type="protein sequence ID" value="KAF0738021.1"/>
    <property type="molecule type" value="Genomic_DNA"/>
</dbReference>
<comment type="caution">
    <text evidence="7">The sequence shown here is derived from an EMBL/GenBank/DDBJ whole genome shotgun (WGS) entry which is preliminary data.</text>
</comment>
<evidence type="ECO:0000256" key="1">
    <source>
        <dbReference type="ARBA" id="ARBA00009431"/>
    </source>
</evidence>
<dbReference type="SUPFAM" id="SSF53474">
    <property type="entry name" value="alpha/beta-Hydrolases"/>
    <property type="match status" value="1"/>
</dbReference>
<dbReference type="PANTHER" id="PTHR11802:SF113">
    <property type="entry name" value="SERINE CARBOXYPEPTIDASE CTSA-4.1"/>
    <property type="match status" value="1"/>
</dbReference>
<evidence type="ECO:0000256" key="4">
    <source>
        <dbReference type="ARBA" id="ARBA00022801"/>
    </source>
</evidence>
<evidence type="ECO:0000256" key="2">
    <source>
        <dbReference type="ARBA" id="ARBA00022645"/>
    </source>
</evidence>
<gene>
    <name evidence="7" type="ORF">Ae201684_006013</name>
</gene>
<evidence type="ECO:0000256" key="6">
    <source>
        <dbReference type="SAM" id="Phobius"/>
    </source>
</evidence>
<reference evidence="7 8" key="1">
    <citation type="submission" date="2019-07" db="EMBL/GenBank/DDBJ databases">
        <title>Genomics analysis of Aphanomyces spp. identifies a new class of oomycete effector associated with host adaptation.</title>
        <authorList>
            <person name="Gaulin E."/>
        </authorList>
    </citation>
    <scope>NUCLEOTIDE SEQUENCE [LARGE SCALE GENOMIC DNA]</scope>
    <source>
        <strain evidence="7 8">ATCC 201684</strain>
    </source>
</reference>
<protein>
    <recommendedName>
        <fullName evidence="9">Carboxypeptidase</fullName>
    </recommendedName>
</protein>
<dbReference type="Proteomes" id="UP000481153">
    <property type="component" value="Unassembled WGS sequence"/>
</dbReference>
<keyword evidence="2" id="KW-0121">Carboxypeptidase</keyword>
<dbReference type="Gene3D" id="1.10.287.410">
    <property type="match status" value="1"/>
</dbReference>
<evidence type="ECO:0000256" key="3">
    <source>
        <dbReference type="ARBA" id="ARBA00022670"/>
    </source>
</evidence>
<sequence>MTEDKPLISKPEERPAKGIWALAALALVAVIGGTCALLIPKPPPSLTFCDTTPHEFGYVRLPHKVNDSFFYSFFQSRNKPDEDPLVVWLEGGPGSSSAWALFNVNGPCKIADDSSSTAPNPYSWTSNASMIWLDQPTDVGFSIGDARDGDSNEDDVGRNVHAFLQGWLDKHPSFRSRPLFLAGQSYGGHHVPAAASYIVKHAKDDANLRINLQGIAIGNGLTDTVVQMPRTVDMAVSNTYNRTLVTPRVLKQVQKDSKALEAVVMKCQNPDETQACLDAHEMWNDRILTPMITNPDHNVYDLRDPCVPSCKEYGMAKTEVFLNRGDVQRILGVDKVFAWNNATVFDAYSVDFAKSTVHFLPNVLAAGVRVLLYAGDADLICDWKGIDAFAKLLEWPGRAAYNGASVRLLEVAGELAGEIRSSGGLSFVRVFRAGHAVPVDQPAVALDLVNRFFQHM</sequence>
<feature type="transmembrane region" description="Helical" evidence="6">
    <location>
        <begin position="20"/>
        <end position="39"/>
    </location>
</feature>
<dbReference type="InterPro" id="IPR029058">
    <property type="entry name" value="AB_hydrolase_fold"/>
</dbReference>
<evidence type="ECO:0008006" key="9">
    <source>
        <dbReference type="Google" id="ProtNLM"/>
    </source>
</evidence>
<organism evidence="7 8">
    <name type="scientific">Aphanomyces euteiches</name>
    <dbReference type="NCBI Taxonomy" id="100861"/>
    <lineage>
        <taxon>Eukaryota</taxon>
        <taxon>Sar</taxon>
        <taxon>Stramenopiles</taxon>
        <taxon>Oomycota</taxon>
        <taxon>Saprolegniomycetes</taxon>
        <taxon>Saprolegniales</taxon>
        <taxon>Verrucalvaceae</taxon>
        <taxon>Aphanomyces</taxon>
    </lineage>
</organism>
<keyword evidence="6" id="KW-0812">Transmembrane</keyword>
<accession>A0A6G0XCV9</accession>
<dbReference type="InterPro" id="IPR001563">
    <property type="entry name" value="Peptidase_S10"/>
</dbReference>
<keyword evidence="5" id="KW-0325">Glycoprotein</keyword>
<keyword evidence="4" id="KW-0378">Hydrolase</keyword>
<name>A0A6G0XCV9_9STRA</name>
<keyword evidence="3" id="KW-0645">Protease</keyword>
<proteinExistence type="inferred from homology"/>
<comment type="similarity">
    <text evidence="1">Belongs to the peptidase S10 family.</text>
</comment>
<dbReference type="Gene3D" id="3.40.50.1820">
    <property type="entry name" value="alpha/beta hydrolase"/>
    <property type="match status" value="1"/>
</dbReference>
<evidence type="ECO:0000313" key="8">
    <source>
        <dbReference type="Proteomes" id="UP000481153"/>
    </source>
</evidence>
<evidence type="ECO:0000313" key="7">
    <source>
        <dbReference type="EMBL" id="KAF0738021.1"/>
    </source>
</evidence>